<dbReference type="InterPro" id="IPR024975">
    <property type="entry name" value="NOV_C"/>
</dbReference>
<name>A0ABU4E681_9ENTR</name>
<dbReference type="Pfam" id="PF13020">
    <property type="entry name" value="NOV_C"/>
    <property type="match status" value="1"/>
</dbReference>
<dbReference type="RefSeq" id="WP_317679098.1">
    <property type="nucleotide sequence ID" value="NZ_JAWLOF010000015.1"/>
</dbReference>
<reference evidence="2 3" key="1">
    <citation type="submission" date="2023-10" db="EMBL/GenBank/DDBJ databases">
        <authorList>
            <person name="Dale J."/>
        </authorList>
    </citation>
    <scope>NUCLEOTIDE SEQUENCE [LARGE SCALE GENOMIC DNA]</scope>
    <source>
        <strain evidence="2 3">2023EL-00970</strain>
    </source>
</reference>
<gene>
    <name evidence="2" type="ORF">R4P48_18420</name>
</gene>
<comment type="caution">
    <text evidence="2">The sequence shown here is derived from an EMBL/GenBank/DDBJ whole genome shotgun (WGS) entry which is preliminary data.</text>
</comment>
<proteinExistence type="predicted"/>
<organism evidence="2 3">
    <name type="scientific">Atlantibacter subterraneus</name>
    <dbReference type="NCBI Taxonomy" id="255519"/>
    <lineage>
        <taxon>Bacteria</taxon>
        <taxon>Pseudomonadati</taxon>
        <taxon>Pseudomonadota</taxon>
        <taxon>Gammaproteobacteria</taxon>
        <taxon>Enterobacterales</taxon>
        <taxon>Enterobacteriaceae</taxon>
        <taxon>Atlantibacter</taxon>
    </lineage>
</organism>
<evidence type="ECO:0000313" key="2">
    <source>
        <dbReference type="EMBL" id="MDV7024643.1"/>
    </source>
</evidence>
<sequence>MTQPISWPPLVTTAELAALTAGGIDYIRTKDNIIKGLALKLTINPLGPEVIVFGGGKNMVARAERFLASQAVVPAYVKLTTNRWKFYGLYRATAIKRDKHTITKYRADRLVQNIDGVLFLENVAEPTTDSFGGQYGDAKTRKAVEEAAIKAVWKYLEDNGYTVKDRQSDNCGYDLYAQKGKNFILAEVKGTDSSQPRFLLSRNERAHSETDAGWRLFVVCKARTSPEIMQYTADEMEAAFSFSPKSWECHPKIR</sequence>
<protein>
    <submittedName>
        <fullName evidence="2">DUF3883 domain-containing protein</fullName>
    </submittedName>
</protein>
<keyword evidence="3" id="KW-1185">Reference proteome</keyword>
<feature type="domain" description="Protein NO VEIN C-terminal" evidence="1">
    <location>
        <begin position="144"/>
        <end position="228"/>
    </location>
</feature>
<evidence type="ECO:0000313" key="3">
    <source>
        <dbReference type="Proteomes" id="UP001187066"/>
    </source>
</evidence>
<accession>A0ABU4E681</accession>
<evidence type="ECO:0000259" key="1">
    <source>
        <dbReference type="Pfam" id="PF13020"/>
    </source>
</evidence>
<dbReference type="EMBL" id="JAWLOF010000015">
    <property type="protein sequence ID" value="MDV7024643.1"/>
    <property type="molecule type" value="Genomic_DNA"/>
</dbReference>
<dbReference type="Proteomes" id="UP001187066">
    <property type="component" value="Unassembled WGS sequence"/>
</dbReference>